<dbReference type="SUPFAM" id="SSF54106">
    <property type="entry name" value="LysM domain"/>
    <property type="match status" value="1"/>
</dbReference>
<dbReference type="Gene3D" id="3.10.350.10">
    <property type="entry name" value="LysM domain"/>
    <property type="match status" value="1"/>
</dbReference>
<proteinExistence type="predicted"/>
<dbReference type="Pfam" id="PF01476">
    <property type="entry name" value="LysM"/>
    <property type="match status" value="1"/>
</dbReference>
<dbReference type="InterPro" id="IPR036779">
    <property type="entry name" value="LysM_dom_sf"/>
</dbReference>
<dbReference type="AlphaFoldDB" id="A0A7X2Z650"/>
<feature type="transmembrane region" description="Helical" evidence="1">
    <location>
        <begin position="66"/>
        <end position="88"/>
    </location>
</feature>
<keyword evidence="1" id="KW-0472">Membrane</keyword>
<dbReference type="Proteomes" id="UP000447876">
    <property type="component" value="Unassembled WGS sequence"/>
</dbReference>
<dbReference type="PROSITE" id="PS51782">
    <property type="entry name" value="LYSM"/>
    <property type="match status" value="1"/>
</dbReference>
<dbReference type="CDD" id="cd00118">
    <property type="entry name" value="LysM"/>
    <property type="match status" value="1"/>
</dbReference>
<keyword evidence="1" id="KW-1133">Transmembrane helix</keyword>
<evidence type="ECO:0000256" key="1">
    <source>
        <dbReference type="SAM" id="Phobius"/>
    </source>
</evidence>
<gene>
    <name evidence="3" type="ORF">GNP95_21655</name>
</gene>
<protein>
    <submittedName>
        <fullName evidence="3">LysM peptidoglycan-binding domain-containing protein</fullName>
    </submittedName>
</protein>
<dbReference type="SMART" id="SM00257">
    <property type="entry name" value="LysM"/>
    <property type="match status" value="1"/>
</dbReference>
<dbReference type="EMBL" id="WNZW01000013">
    <property type="protein sequence ID" value="MUG47561.1"/>
    <property type="molecule type" value="Genomic_DNA"/>
</dbReference>
<keyword evidence="1" id="KW-0812">Transmembrane</keyword>
<organism evidence="3 4">
    <name type="scientific">Paenibacillus woosongensis</name>
    <dbReference type="NCBI Taxonomy" id="307580"/>
    <lineage>
        <taxon>Bacteria</taxon>
        <taxon>Bacillati</taxon>
        <taxon>Bacillota</taxon>
        <taxon>Bacilli</taxon>
        <taxon>Bacillales</taxon>
        <taxon>Paenibacillaceae</taxon>
        <taxon>Paenibacillus</taxon>
    </lineage>
</organism>
<comment type="caution">
    <text evidence="3">The sequence shown here is derived from an EMBL/GenBank/DDBJ whole genome shotgun (WGS) entry which is preliminary data.</text>
</comment>
<sequence length="152" mass="16836">MFVLLWIQFIRTSVWSDNIMLRYSTYQSIYDRKADSRNEGALRKGAARLNEAFANSISNIFARMTLFKLLVFILFVVIAWAGMASAVASSPDHDVAESESVVVKRGDSLWKIAAAHKPGNMDTRVYVTAIQRANGLAGSNIQPGDILVLPTK</sequence>
<evidence type="ECO:0000313" key="3">
    <source>
        <dbReference type="EMBL" id="MUG47561.1"/>
    </source>
</evidence>
<dbReference type="OrthoDB" id="9801998at2"/>
<dbReference type="InterPro" id="IPR018392">
    <property type="entry name" value="LysM"/>
</dbReference>
<evidence type="ECO:0000259" key="2">
    <source>
        <dbReference type="PROSITE" id="PS51782"/>
    </source>
</evidence>
<name>A0A7X2Z650_9BACL</name>
<feature type="domain" description="LysM" evidence="2">
    <location>
        <begin position="99"/>
        <end position="149"/>
    </location>
</feature>
<evidence type="ECO:0000313" key="4">
    <source>
        <dbReference type="Proteomes" id="UP000447876"/>
    </source>
</evidence>
<reference evidence="3 4" key="1">
    <citation type="submission" date="2019-11" db="EMBL/GenBank/DDBJ databases">
        <title>Draft genome sequences of five Paenibacillus species of dairy origin.</title>
        <authorList>
            <person name="Olajide A.M."/>
            <person name="Chen S."/>
            <person name="Lapointe G."/>
        </authorList>
    </citation>
    <scope>NUCLEOTIDE SEQUENCE [LARGE SCALE GENOMIC DNA]</scope>
    <source>
        <strain evidence="3 4">12CR55</strain>
    </source>
</reference>
<accession>A0A7X2Z650</accession>